<dbReference type="InterPro" id="IPR036388">
    <property type="entry name" value="WH-like_DNA-bd_sf"/>
</dbReference>
<name>A0A395GCJ8_9STAP</name>
<sequence length="278" mass="32317">MFVRHRQMDMFIEHYERMSGRCDIMTNDDKKLPQEQRYGVVFQSVMRNPDLDIEAKGLYAYLSSFAGKSNTAFPSVDLICHELNISDKRFKKYRKQLEEMQLIEVKRNRKDKGFSNNIYTLKHGIVSGQNVPVQNYPITNVNDANSVSGHFVTGQIVTGQNDPPKNNSLKNNSINIKDIVEYLNFKTNKSFKDTSKKTQRYIISRLNEGFTLDDFKTVIDNKTMEWLNDEKMNQYLRPETLFGTKFESYLNAKPINKSFNSSVDVNDVDIDDMLNQLD</sequence>
<comment type="caution">
    <text evidence="2">The sequence shown here is derived from an EMBL/GenBank/DDBJ whole genome shotgun (WGS) entry which is preliminary data.</text>
</comment>
<gene>
    <name evidence="2" type="ORF">BFS35_006815</name>
</gene>
<dbReference type="Gene3D" id="1.10.10.10">
    <property type="entry name" value="Winged helix-like DNA-binding domain superfamily/Winged helix DNA-binding domain"/>
    <property type="match status" value="1"/>
</dbReference>
<dbReference type="Pfam" id="PF13730">
    <property type="entry name" value="HTH_36"/>
    <property type="match status" value="1"/>
</dbReference>
<evidence type="ECO:0000313" key="3">
    <source>
        <dbReference type="Proteomes" id="UP000229523"/>
    </source>
</evidence>
<feature type="domain" description="Phage conserved hypothetical protein C-terminal" evidence="1">
    <location>
        <begin position="179"/>
        <end position="251"/>
    </location>
</feature>
<dbReference type="AlphaFoldDB" id="A0A395GCJ8"/>
<proteinExistence type="predicted"/>
<dbReference type="EMBL" id="MJBI02000002">
    <property type="protein sequence ID" value="RAI81273.1"/>
    <property type="molecule type" value="Genomic_DNA"/>
</dbReference>
<dbReference type="Pfam" id="PF09524">
    <property type="entry name" value="Phg_2220_C"/>
    <property type="match status" value="1"/>
</dbReference>
<accession>A0A395GCJ8</accession>
<dbReference type="NCBIfam" id="TIGR02220">
    <property type="entry name" value="phg_TIGR02220"/>
    <property type="match status" value="1"/>
</dbReference>
<organism evidence="2 3">
    <name type="scientific">Macrococcoides goetzii</name>
    <dbReference type="NCBI Taxonomy" id="1891097"/>
    <lineage>
        <taxon>Bacteria</taxon>
        <taxon>Bacillati</taxon>
        <taxon>Bacillota</taxon>
        <taxon>Bacilli</taxon>
        <taxon>Bacillales</taxon>
        <taxon>Staphylococcaceae</taxon>
        <taxon>Macrococcoides</taxon>
    </lineage>
</organism>
<dbReference type="Proteomes" id="UP000229523">
    <property type="component" value="Unassembled WGS sequence"/>
</dbReference>
<dbReference type="InterPro" id="IPR011741">
    <property type="entry name" value="Phg_2220_C"/>
</dbReference>
<reference evidence="2 3" key="1">
    <citation type="journal article" date="2018" name="Front. Microbiol.">
        <title>Description and Comparative Genomics of Macrococcus caseolyticus subsp. hominis subsp. nov., Macrococcus goetzii sp. nov., Macrococcus epidermidis sp. nov., and Macrococcus bohemicus sp. nov., Novel Macrococci From Human Clinical Material With Virulence Potential and Suspected Uptake of Foreign DNA by Natural Transformation.</title>
        <authorList>
            <person name="Maslanova I."/>
            <person name="Wertheimer Z."/>
            <person name="Sedlacek I."/>
            <person name="Svec P."/>
            <person name="Indrakova A."/>
            <person name="Kovarovic V."/>
            <person name="Schumann P."/>
            <person name="Sproer C."/>
            <person name="Kralova S."/>
            <person name="Sedo O."/>
            <person name="Kristofova L."/>
            <person name="Vrbovska V."/>
            <person name="Fuzik T."/>
            <person name="Petras P."/>
            <person name="Zdrahal Z."/>
            <person name="Ruzickova V."/>
            <person name="Doskar J."/>
            <person name="Pantucek R."/>
        </authorList>
    </citation>
    <scope>NUCLEOTIDE SEQUENCE [LARGE SCALE GENOMIC DNA]</scope>
    <source>
        <strain evidence="2 3">CCM 4927</strain>
    </source>
</reference>
<keyword evidence="3" id="KW-1185">Reference proteome</keyword>
<protein>
    <recommendedName>
        <fullName evidence="1">Phage conserved hypothetical protein C-terminal domain-containing protein</fullName>
    </recommendedName>
</protein>
<evidence type="ECO:0000259" key="1">
    <source>
        <dbReference type="Pfam" id="PF09524"/>
    </source>
</evidence>
<evidence type="ECO:0000313" key="2">
    <source>
        <dbReference type="EMBL" id="RAI81273.1"/>
    </source>
</evidence>